<evidence type="ECO:0000256" key="10">
    <source>
        <dbReference type="ARBA" id="ARBA00023288"/>
    </source>
</evidence>
<evidence type="ECO:0000256" key="12">
    <source>
        <dbReference type="PIRSR" id="PIRSR606689-2"/>
    </source>
</evidence>
<evidence type="ECO:0000313" key="14">
    <source>
        <dbReference type="EMBL" id="CAE8678141.1"/>
    </source>
</evidence>
<feature type="compositionally biased region" description="Low complexity" evidence="13">
    <location>
        <begin position="226"/>
        <end position="237"/>
    </location>
</feature>
<feature type="binding site" evidence="11">
    <location>
        <begin position="24"/>
        <end position="31"/>
    </location>
    <ligand>
        <name>GTP</name>
        <dbReference type="ChEBI" id="CHEBI:37565"/>
    </ligand>
</feature>
<feature type="binding site" evidence="11">
    <location>
        <position position="70"/>
    </location>
    <ligand>
        <name>GTP</name>
        <dbReference type="ChEBI" id="CHEBI:37565"/>
    </ligand>
</feature>
<dbReference type="GO" id="GO:0016192">
    <property type="term" value="P:vesicle-mediated transport"/>
    <property type="evidence" value="ECO:0007669"/>
    <property type="project" value="UniProtKB-KW"/>
</dbReference>
<evidence type="ECO:0000256" key="13">
    <source>
        <dbReference type="SAM" id="MobiDB-lite"/>
    </source>
</evidence>
<keyword evidence="3" id="KW-0813">Transport</keyword>
<keyword evidence="5 11" id="KW-0547">Nucleotide-binding</keyword>
<feature type="region of interest" description="Disordered" evidence="13">
    <location>
        <begin position="1168"/>
        <end position="1220"/>
    </location>
</feature>
<dbReference type="InterPro" id="IPR001611">
    <property type="entry name" value="Leu-rich_rpt"/>
</dbReference>
<comment type="subcellular location">
    <subcellularLocation>
        <location evidence="1">Golgi apparatus</location>
    </subcellularLocation>
</comment>
<dbReference type="Proteomes" id="UP000626109">
    <property type="component" value="Unassembled WGS sequence"/>
</dbReference>
<evidence type="ECO:0000256" key="3">
    <source>
        <dbReference type="ARBA" id="ARBA00022448"/>
    </source>
</evidence>
<dbReference type="AlphaFoldDB" id="A0A813JLI5"/>
<organism evidence="14 15">
    <name type="scientific">Polarella glacialis</name>
    <name type="common">Dinoflagellate</name>
    <dbReference type="NCBI Taxonomy" id="89957"/>
    <lineage>
        <taxon>Eukaryota</taxon>
        <taxon>Sar</taxon>
        <taxon>Alveolata</taxon>
        <taxon>Dinophyceae</taxon>
        <taxon>Suessiales</taxon>
        <taxon>Suessiaceae</taxon>
        <taxon>Polarella</taxon>
    </lineage>
</organism>
<feature type="compositionally biased region" description="Polar residues" evidence="13">
    <location>
        <begin position="1208"/>
        <end position="1220"/>
    </location>
</feature>
<dbReference type="Gene3D" id="3.80.10.10">
    <property type="entry name" value="Ribonuclease Inhibitor"/>
    <property type="match status" value="3"/>
</dbReference>
<protein>
    <submittedName>
        <fullName evidence="14">Uncharacterized protein</fullName>
    </submittedName>
</protein>
<evidence type="ECO:0000256" key="1">
    <source>
        <dbReference type="ARBA" id="ARBA00004555"/>
    </source>
</evidence>
<keyword evidence="7" id="KW-0653">Protein transport</keyword>
<feature type="region of interest" description="Disordered" evidence="13">
    <location>
        <begin position="1068"/>
        <end position="1093"/>
    </location>
</feature>
<proteinExistence type="inferred from homology"/>
<keyword evidence="6" id="KW-0931">ER-Golgi transport</keyword>
<dbReference type="SMART" id="SM00368">
    <property type="entry name" value="LRR_RI"/>
    <property type="match status" value="9"/>
</dbReference>
<dbReference type="InterPro" id="IPR032675">
    <property type="entry name" value="LRR_dom_sf"/>
</dbReference>
<dbReference type="PANTHER" id="PTHR11711">
    <property type="entry name" value="ADP RIBOSYLATION FACTOR-RELATED"/>
    <property type="match status" value="1"/>
</dbReference>
<feature type="region of interest" description="Disordered" evidence="13">
    <location>
        <begin position="220"/>
        <end position="259"/>
    </location>
</feature>
<dbReference type="GO" id="GO:0005794">
    <property type="term" value="C:Golgi apparatus"/>
    <property type="evidence" value="ECO:0007669"/>
    <property type="project" value="UniProtKB-SubCell"/>
</dbReference>
<dbReference type="InterPro" id="IPR024156">
    <property type="entry name" value="Small_GTPase_ARF"/>
</dbReference>
<keyword evidence="10" id="KW-0449">Lipoprotein</keyword>
<evidence type="ECO:0000256" key="9">
    <source>
        <dbReference type="ARBA" id="ARBA00023134"/>
    </source>
</evidence>
<feature type="binding site" evidence="12">
    <location>
        <position position="48"/>
    </location>
    <ligand>
        <name>Mg(2+)</name>
        <dbReference type="ChEBI" id="CHEBI:18420"/>
    </ligand>
</feature>
<dbReference type="InterPro" id="IPR005225">
    <property type="entry name" value="Small_GTP-bd"/>
</dbReference>
<dbReference type="SUPFAM" id="SSF52047">
    <property type="entry name" value="RNI-like"/>
    <property type="match status" value="1"/>
</dbReference>
<dbReference type="InterPro" id="IPR006689">
    <property type="entry name" value="Small_GTPase_ARF/SAR"/>
</dbReference>
<keyword evidence="8" id="KW-0333">Golgi apparatus</keyword>
<dbReference type="InterPro" id="IPR027417">
    <property type="entry name" value="P-loop_NTPase"/>
</dbReference>
<dbReference type="GO" id="GO:0015031">
    <property type="term" value="P:protein transport"/>
    <property type="evidence" value="ECO:0007669"/>
    <property type="project" value="UniProtKB-KW"/>
</dbReference>
<evidence type="ECO:0000256" key="11">
    <source>
        <dbReference type="PIRSR" id="PIRSR606689-1"/>
    </source>
</evidence>
<keyword evidence="4" id="KW-0519">Myristate</keyword>
<sequence length="1220" mass="134632">MSVISQLLSRLFGKKQELRVLILGIDSPGRTTALYKLKLGEVVTTIPTIGFNVEQIEYDRVDFTFWDFGGRDKMRQLWRHYYQNSYAVIFVVNSQEQAFNEMLEEYLAELNRMMSEDELRDAVLLVWANKQDLPGALLPAEIASKLQLHKLRNRTWHIQGTVALTGEGLSESMDWLAKTFRGRNQKTTGIQHRGLDSLASTITAGSSAVVAGARSLLMPPEAADSQQHQEQQQPQQQDEVKSEASKKAAEAEGSAAVEGSGSAAMEALILRWLEEEAEEEVTLQQFTDGELKHWGHRERLLLSWLLIQRHGRREAIRLLFQGARRILQGNFHETTLYFWMHMVHYAIQATANPLGDFKGFVLMNPQRGASDERGAFDERLVQAGSFDDARLGSNSNGPVVDLRPADVNLYELVHWVVKPATRARRCSYVELVASCSQLPIFFVTHWWGEQVQDFLACLSQHAEDRALGPDSPYWVCAYANNQWALGSEVGDDPVQTSFFKAMSLAQGAVVVLDRNAVTYSRVWCVYEAYVALYEPLFNGKTYLYDIYTCAQDEMGCRVAVGITDGCAAADQTKHEYFWKDDKFAREKSFPLQLVTRALEIKVQQASTTREMDRIHILNSIVGSEDLNAIPPEEHDRYEVLNNLLRGHFAASVWRIALECGCELGHLSAALRTSGLKTLQLSFDGCQAFDVPAMTRLAGALPLDATCLDLDFFGRQLVGNEGAEVLGKGLSHLKQLTNLQINFQANQVGDQGAAALGEGIGELYQLVDLQLDLAENQVGSRGAEALGVGLGRLEQLSSLKLDLDNNQVADAGGKALCEGLGRLLQLSNLHLDLNGSRLGPEAAKVLGLSLRQLRQLVSLFLDLPYNQLGDEGAEALGQSFCQLEKLTDLQLELRCNQIGDKGAQAIGEGLGSLENLGHLMLSLSHNEVGDAGAQKIGEGLRRLQKLSKLQLDLKVNQVGDVGAAGLMSSDLSQQLTSLELDLVHNQIGNAGAEALAAALSCLGRLGDLQLHLSENCMGDEAAEVLGRGIGELRQLTVLFCSSMPVLGHPAHSAPLRGWRQVEPLRLGARRASAEKAMPSKSKKSQNRLEVPEARSRQDLKLSVGDLVDGLVVEVSPHFVMVDIGLESLATLIVPPALRDEFQDEDEIRGMRVERVDRVTGSVVLSLEDPQLAMESEPQARGPVAPWSDAGKWSSDSWQGKGQDDWYQAPRSQSSSWQWANW</sequence>
<dbReference type="Pfam" id="PF00025">
    <property type="entry name" value="Arf"/>
    <property type="match status" value="1"/>
</dbReference>
<evidence type="ECO:0000256" key="6">
    <source>
        <dbReference type="ARBA" id="ARBA00022892"/>
    </source>
</evidence>
<reference evidence="14" key="1">
    <citation type="submission" date="2021-02" db="EMBL/GenBank/DDBJ databases">
        <authorList>
            <person name="Dougan E. K."/>
            <person name="Rhodes N."/>
            <person name="Thang M."/>
            <person name="Chan C."/>
        </authorList>
    </citation>
    <scope>NUCLEOTIDE SEQUENCE</scope>
</reference>
<dbReference type="SUPFAM" id="SSF52540">
    <property type="entry name" value="P-loop containing nucleoside triphosphate hydrolases"/>
    <property type="match status" value="1"/>
</dbReference>
<comment type="similarity">
    <text evidence="2">Belongs to the small GTPase superfamily. Arf family.</text>
</comment>
<keyword evidence="12" id="KW-0460">Magnesium</keyword>
<dbReference type="Pfam" id="PF13516">
    <property type="entry name" value="LRR_6"/>
    <property type="match status" value="6"/>
</dbReference>
<dbReference type="GO" id="GO:0005525">
    <property type="term" value="F:GTP binding"/>
    <property type="evidence" value="ECO:0007669"/>
    <property type="project" value="UniProtKB-KW"/>
</dbReference>
<feature type="compositionally biased region" description="Basic and acidic residues" evidence="13">
    <location>
        <begin position="238"/>
        <end position="250"/>
    </location>
</feature>
<comment type="caution">
    <text evidence="14">The sequence shown here is derived from an EMBL/GenBank/DDBJ whole genome shotgun (WGS) entry which is preliminary data.</text>
</comment>
<feature type="binding site" evidence="12">
    <location>
        <position position="31"/>
    </location>
    <ligand>
        <name>Mg(2+)</name>
        <dbReference type="ChEBI" id="CHEBI:18420"/>
    </ligand>
</feature>
<dbReference type="GO" id="GO:0003924">
    <property type="term" value="F:GTPase activity"/>
    <property type="evidence" value="ECO:0007669"/>
    <property type="project" value="InterPro"/>
</dbReference>
<dbReference type="FunFam" id="3.40.50.300:FF:003500">
    <property type="entry name" value="ADP-ribosylation factor 1"/>
    <property type="match status" value="1"/>
</dbReference>
<dbReference type="PRINTS" id="PR00328">
    <property type="entry name" value="SAR1GTPBP"/>
</dbReference>
<dbReference type="SMART" id="SM00178">
    <property type="entry name" value="SAR"/>
    <property type="match status" value="1"/>
</dbReference>
<evidence type="ECO:0000256" key="8">
    <source>
        <dbReference type="ARBA" id="ARBA00023034"/>
    </source>
</evidence>
<dbReference type="Gene3D" id="3.40.50.300">
    <property type="entry name" value="P-loop containing nucleotide triphosphate hydrolases"/>
    <property type="match status" value="1"/>
</dbReference>
<gene>
    <name evidence="14" type="ORF">PGLA2088_LOCUS20649</name>
</gene>
<evidence type="ECO:0000256" key="4">
    <source>
        <dbReference type="ARBA" id="ARBA00022707"/>
    </source>
</evidence>
<dbReference type="SMART" id="SM00177">
    <property type="entry name" value="ARF"/>
    <property type="match status" value="1"/>
</dbReference>
<dbReference type="EMBL" id="CAJNNW010025658">
    <property type="protein sequence ID" value="CAE8678141.1"/>
    <property type="molecule type" value="Genomic_DNA"/>
</dbReference>
<evidence type="ECO:0000313" key="15">
    <source>
        <dbReference type="Proteomes" id="UP000626109"/>
    </source>
</evidence>
<keyword evidence="9 11" id="KW-0342">GTP-binding</keyword>
<evidence type="ECO:0000256" key="7">
    <source>
        <dbReference type="ARBA" id="ARBA00022927"/>
    </source>
</evidence>
<evidence type="ECO:0000256" key="2">
    <source>
        <dbReference type="ARBA" id="ARBA00010290"/>
    </source>
</evidence>
<feature type="binding site" evidence="11">
    <location>
        <begin position="129"/>
        <end position="132"/>
    </location>
    <ligand>
        <name>GTP</name>
        <dbReference type="ChEBI" id="CHEBI:37565"/>
    </ligand>
</feature>
<evidence type="ECO:0000256" key="5">
    <source>
        <dbReference type="ARBA" id="ARBA00022741"/>
    </source>
</evidence>
<keyword evidence="12" id="KW-0479">Metal-binding</keyword>
<accession>A0A813JLI5</accession>
<name>A0A813JLI5_POLGL</name>
<dbReference type="PROSITE" id="PS51417">
    <property type="entry name" value="ARF"/>
    <property type="match status" value="1"/>
</dbReference>
<dbReference type="NCBIfam" id="TIGR00231">
    <property type="entry name" value="small_GTP"/>
    <property type="match status" value="1"/>
</dbReference>
<dbReference type="GO" id="GO:0046872">
    <property type="term" value="F:metal ion binding"/>
    <property type="evidence" value="ECO:0007669"/>
    <property type="project" value="UniProtKB-KW"/>
</dbReference>